<evidence type="ECO:0000313" key="2">
    <source>
        <dbReference type="EMBL" id="KAA2220007.1"/>
    </source>
</evidence>
<dbReference type="PANTHER" id="PTHR30437">
    <property type="entry name" value="TRANSCRIPTION ELONGATION FACTOR GREA"/>
    <property type="match status" value="1"/>
</dbReference>
<comment type="caution">
    <text evidence="2">The sequence shown here is derived from an EMBL/GenBank/DDBJ whole genome shotgun (WGS) entry which is preliminary data.</text>
</comment>
<dbReference type="InterPro" id="IPR036953">
    <property type="entry name" value="GreA/GreB_C_sf"/>
</dbReference>
<accession>A0A5B2U0J1</accession>
<feature type="domain" description="Transcription elongation factor GreA/GreB C-terminal" evidence="1">
    <location>
        <begin position="54"/>
        <end position="126"/>
    </location>
</feature>
<organism evidence="2 3">
    <name type="scientific">Maribacter flavus</name>
    <dbReference type="NCBI Taxonomy" id="1658664"/>
    <lineage>
        <taxon>Bacteria</taxon>
        <taxon>Pseudomonadati</taxon>
        <taxon>Bacteroidota</taxon>
        <taxon>Flavobacteriia</taxon>
        <taxon>Flavobacteriales</taxon>
        <taxon>Flavobacteriaceae</taxon>
        <taxon>Maribacter</taxon>
    </lineage>
</organism>
<dbReference type="InterPro" id="IPR023459">
    <property type="entry name" value="Tscrpt_elong_fac_GreA/B_fam"/>
</dbReference>
<name>A0A5B2U0J1_9FLAO</name>
<dbReference type="EMBL" id="VUOE01000001">
    <property type="protein sequence ID" value="KAA2220007.1"/>
    <property type="molecule type" value="Genomic_DNA"/>
</dbReference>
<dbReference type="GO" id="GO:0003677">
    <property type="term" value="F:DNA binding"/>
    <property type="evidence" value="ECO:0007669"/>
    <property type="project" value="InterPro"/>
</dbReference>
<dbReference type="PANTHER" id="PTHR30437:SF5">
    <property type="entry name" value="REGULATOR OF NUCLEOSIDE DIPHOSPHATE KINASE"/>
    <property type="match status" value="1"/>
</dbReference>
<dbReference type="Pfam" id="PF01272">
    <property type="entry name" value="GreA_GreB"/>
    <property type="match status" value="1"/>
</dbReference>
<keyword evidence="2" id="KW-0251">Elongation factor</keyword>
<reference evidence="2 3" key="1">
    <citation type="submission" date="2019-09" db="EMBL/GenBank/DDBJ databases">
        <authorList>
            <person name="Khan S.A."/>
            <person name="Jeon C.O."/>
            <person name="Chun B.H."/>
            <person name="Jeong S.E."/>
        </authorList>
    </citation>
    <scope>NUCLEOTIDE SEQUENCE [LARGE SCALE GENOMIC DNA]</scope>
    <source>
        <strain evidence="2 3">KCTC 42508</strain>
    </source>
</reference>
<dbReference type="GO" id="GO:0006354">
    <property type="term" value="P:DNA-templated transcription elongation"/>
    <property type="evidence" value="ECO:0007669"/>
    <property type="project" value="TreeGrafter"/>
</dbReference>
<sequence>MKYGSLVIEKKEYVLLKRLMNLSGFYKDEVLRKSVVKLSSELATARIYNETEMPEDVVRINTEVTVKSEAGWQKTFQLVMPNESNLKDGKISITTPMGSAVIGYAEGDSMEWDFPVGKQQLTIEKVVQKNEFINTNMIL</sequence>
<proteinExistence type="predicted"/>
<dbReference type="GO" id="GO:0070063">
    <property type="term" value="F:RNA polymerase binding"/>
    <property type="evidence" value="ECO:0007669"/>
    <property type="project" value="InterPro"/>
</dbReference>
<gene>
    <name evidence="2" type="ORF">F0361_05200</name>
</gene>
<dbReference type="Proteomes" id="UP000323188">
    <property type="component" value="Unassembled WGS sequence"/>
</dbReference>
<dbReference type="SUPFAM" id="SSF54534">
    <property type="entry name" value="FKBP-like"/>
    <property type="match status" value="1"/>
</dbReference>
<dbReference type="InterPro" id="IPR001437">
    <property type="entry name" value="Tscrpt_elong_fac_GreA/B_C"/>
</dbReference>
<dbReference type="GO" id="GO:0032784">
    <property type="term" value="P:regulation of DNA-templated transcription elongation"/>
    <property type="evidence" value="ECO:0007669"/>
    <property type="project" value="InterPro"/>
</dbReference>
<evidence type="ECO:0000259" key="1">
    <source>
        <dbReference type="Pfam" id="PF01272"/>
    </source>
</evidence>
<dbReference type="Gene3D" id="3.10.50.30">
    <property type="entry name" value="Transcription elongation factor, GreA/GreB, C-terminal domain"/>
    <property type="match status" value="1"/>
</dbReference>
<dbReference type="GO" id="GO:0003746">
    <property type="term" value="F:translation elongation factor activity"/>
    <property type="evidence" value="ECO:0007669"/>
    <property type="project" value="UniProtKB-KW"/>
</dbReference>
<dbReference type="AlphaFoldDB" id="A0A5B2U0J1"/>
<protein>
    <submittedName>
        <fullName evidence="2">GreA/GreB family elongation factor</fullName>
    </submittedName>
</protein>
<keyword evidence="2" id="KW-0648">Protein biosynthesis</keyword>
<evidence type="ECO:0000313" key="3">
    <source>
        <dbReference type="Proteomes" id="UP000323188"/>
    </source>
</evidence>